<accession>A0AAQ4DSK1</accession>
<dbReference type="InterPro" id="IPR001251">
    <property type="entry name" value="CRAL-TRIO_dom"/>
</dbReference>
<sequence length="380" mass="43482">MSGYLGNLNSRQQAALDQLRNAVADVRRPTDTDASLLRWLRARDFDVAKAESMYRHDLEWRKENGVDGMLECYKVPELVKENFPGVILHPCKDGRPMWVIPSGINIKSFLAALTPAVVQRHLIYQLEYMEGLKRFSVREAGQELETQYLVIDFENFSLRHVYSWQAMKSITDMLQMMEDHFPECLEQCIAINAPIFFPILWKIVRPFLTQRTVDKVRVFGKADAWKEHLLGIVDAAYLPAHWGGDMVGPGNDPQCRHVVNYGGRFEEGIDRWSCSVFAEVGAQQQTIGRRDRWELPVTVTKAGVQLSWRFQTASGDLAFGLRFQTGESLLPLQRLEACSHVPQEGTWRCDAPGTYVLEFDNTYSWLNGKTLAYVVNVHTH</sequence>
<dbReference type="PANTHER" id="PTHR23324:SF83">
    <property type="entry name" value="SEC14-LIKE PROTEIN 2"/>
    <property type="match status" value="1"/>
</dbReference>
<dbReference type="InterPro" id="IPR009038">
    <property type="entry name" value="GOLD_dom"/>
</dbReference>
<dbReference type="PANTHER" id="PTHR23324">
    <property type="entry name" value="SEC14 RELATED PROTEIN"/>
    <property type="match status" value="1"/>
</dbReference>
<gene>
    <name evidence="3" type="ORF">V5799_031949</name>
</gene>
<dbReference type="SUPFAM" id="SSF101576">
    <property type="entry name" value="Supernatant protein factor (SPF), C-terminal domain"/>
    <property type="match status" value="1"/>
</dbReference>
<proteinExistence type="predicted"/>
<protein>
    <recommendedName>
        <fullName evidence="5">Phosphatidylinositol transfer protein sec14</fullName>
    </recommendedName>
</protein>
<dbReference type="Proteomes" id="UP001321473">
    <property type="component" value="Unassembled WGS sequence"/>
</dbReference>
<dbReference type="CDD" id="cd00170">
    <property type="entry name" value="SEC14"/>
    <property type="match status" value="1"/>
</dbReference>
<feature type="domain" description="CRAL-TRIO" evidence="1">
    <location>
        <begin position="75"/>
        <end position="250"/>
    </location>
</feature>
<evidence type="ECO:0000259" key="1">
    <source>
        <dbReference type="PROSITE" id="PS50191"/>
    </source>
</evidence>
<comment type="caution">
    <text evidence="3">The sequence shown here is derived from an EMBL/GenBank/DDBJ whole genome shotgun (WGS) entry which is preliminary data.</text>
</comment>
<dbReference type="Pfam" id="PF03765">
    <property type="entry name" value="CRAL_TRIO_N"/>
    <property type="match status" value="1"/>
</dbReference>
<dbReference type="SMART" id="SM00516">
    <property type="entry name" value="SEC14"/>
    <property type="match status" value="1"/>
</dbReference>
<dbReference type="AlphaFoldDB" id="A0AAQ4DSK1"/>
<reference evidence="3 4" key="1">
    <citation type="journal article" date="2023" name="Arcadia Sci">
        <title>De novo assembly of a long-read Amblyomma americanum tick genome.</title>
        <authorList>
            <person name="Chou S."/>
            <person name="Poskanzer K.E."/>
            <person name="Rollins M."/>
            <person name="Thuy-Boun P.S."/>
        </authorList>
    </citation>
    <scope>NUCLEOTIDE SEQUENCE [LARGE SCALE GENOMIC DNA]</scope>
    <source>
        <strain evidence="3">F_SG_1</strain>
        <tissue evidence="3">Salivary glands</tissue>
    </source>
</reference>
<dbReference type="SUPFAM" id="SSF52087">
    <property type="entry name" value="CRAL/TRIO domain"/>
    <property type="match status" value="1"/>
</dbReference>
<dbReference type="Gene3D" id="2.60.120.680">
    <property type="entry name" value="GOLD domain"/>
    <property type="match status" value="1"/>
</dbReference>
<dbReference type="Pfam" id="PF00650">
    <property type="entry name" value="CRAL_TRIO"/>
    <property type="match status" value="1"/>
</dbReference>
<dbReference type="InterPro" id="IPR036865">
    <property type="entry name" value="CRAL-TRIO_dom_sf"/>
</dbReference>
<dbReference type="InterPro" id="IPR051064">
    <property type="entry name" value="SEC14/CRAL-TRIO_domain"/>
</dbReference>
<feature type="domain" description="GOLD" evidence="2">
    <location>
        <begin position="273"/>
        <end position="377"/>
    </location>
</feature>
<dbReference type="Gene3D" id="3.40.525.10">
    <property type="entry name" value="CRAL-TRIO lipid binding domain"/>
    <property type="match status" value="1"/>
</dbReference>
<evidence type="ECO:0000313" key="4">
    <source>
        <dbReference type="Proteomes" id="UP001321473"/>
    </source>
</evidence>
<dbReference type="GO" id="GO:0005737">
    <property type="term" value="C:cytoplasm"/>
    <property type="evidence" value="ECO:0007669"/>
    <property type="project" value="TreeGrafter"/>
</dbReference>
<organism evidence="3 4">
    <name type="scientific">Amblyomma americanum</name>
    <name type="common">Lone star tick</name>
    <dbReference type="NCBI Taxonomy" id="6943"/>
    <lineage>
        <taxon>Eukaryota</taxon>
        <taxon>Metazoa</taxon>
        <taxon>Ecdysozoa</taxon>
        <taxon>Arthropoda</taxon>
        <taxon>Chelicerata</taxon>
        <taxon>Arachnida</taxon>
        <taxon>Acari</taxon>
        <taxon>Parasitiformes</taxon>
        <taxon>Ixodida</taxon>
        <taxon>Ixodoidea</taxon>
        <taxon>Ixodidae</taxon>
        <taxon>Amblyomminae</taxon>
        <taxon>Amblyomma</taxon>
    </lineage>
</organism>
<dbReference type="PROSITE" id="PS50866">
    <property type="entry name" value="GOLD"/>
    <property type="match status" value="1"/>
</dbReference>
<dbReference type="PRINTS" id="PR00180">
    <property type="entry name" value="CRETINALDHBP"/>
</dbReference>
<dbReference type="PROSITE" id="PS50191">
    <property type="entry name" value="CRAL_TRIO"/>
    <property type="match status" value="1"/>
</dbReference>
<dbReference type="EMBL" id="JARKHS020027351">
    <property type="protein sequence ID" value="KAK8765441.1"/>
    <property type="molecule type" value="Genomic_DNA"/>
</dbReference>
<evidence type="ECO:0000259" key="2">
    <source>
        <dbReference type="PROSITE" id="PS50866"/>
    </source>
</evidence>
<dbReference type="InterPro" id="IPR036273">
    <property type="entry name" value="CRAL/TRIO_N_dom_sf"/>
</dbReference>
<evidence type="ECO:0008006" key="5">
    <source>
        <dbReference type="Google" id="ProtNLM"/>
    </source>
</evidence>
<keyword evidence="4" id="KW-1185">Reference proteome</keyword>
<dbReference type="InterPro" id="IPR036598">
    <property type="entry name" value="GOLD_dom_sf"/>
</dbReference>
<dbReference type="SUPFAM" id="SSF46938">
    <property type="entry name" value="CRAL/TRIO N-terminal domain"/>
    <property type="match status" value="1"/>
</dbReference>
<dbReference type="SMART" id="SM01100">
    <property type="entry name" value="CRAL_TRIO_N"/>
    <property type="match status" value="1"/>
</dbReference>
<dbReference type="InterPro" id="IPR011074">
    <property type="entry name" value="CRAL/TRIO_N_dom"/>
</dbReference>
<name>A0AAQ4DSK1_AMBAM</name>
<evidence type="ECO:0000313" key="3">
    <source>
        <dbReference type="EMBL" id="KAK8765441.1"/>
    </source>
</evidence>